<keyword evidence="3" id="KW-1185">Reference proteome</keyword>
<proteinExistence type="predicted"/>
<name>A0A1L9T664_9EURO</name>
<organism evidence="2 3">
    <name type="scientific">Aspergillus sydowii CBS 593.65</name>
    <dbReference type="NCBI Taxonomy" id="1036612"/>
    <lineage>
        <taxon>Eukaryota</taxon>
        <taxon>Fungi</taxon>
        <taxon>Dikarya</taxon>
        <taxon>Ascomycota</taxon>
        <taxon>Pezizomycotina</taxon>
        <taxon>Eurotiomycetes</taxon>
        <taxon>Eurotiomycetidae</taxon>
        <taxon>Eurotiales</taxon>
        <taxon>Aspergillaceae</taxon>
        <taxon>Aspergillus</taxon>
        <taxon>Aspergillus subgen. Nidulantes</taxon>
    </lineage>
</organism>
<evidence type="ECO:0000313" key="2">
    <source>
        <dbReference type="EMBL" id="OJJ54926.1"/>
    </source>
</evidence>
<dbReference type="VEuPathDB" id="FungiDB:ASPSYDRAFT_135435"/>
<sequence length="155" mass="17072">MYRAFWRPCIYVPSFVFTLYSKLWGIIVRLIADPPPPPPSPPLTSTPTPATPLLTEMPDPLSNADQTEDENEAQPDTGTDDPKKETGKGPKPLIEEEAPPLGPWGNRCVTSRRAGMKKPPEKDSSLNVRINMDLRADVALELHAVLQGDITIGLF</sequence>
<evidence type="ECO:0000313" key="3">
    <source>
        <dbReference type="Proteomes" id="UP000184356"/>
    </source>
</evidence>
<dbReference type="OrthoDB" id="2279190at2759"/>
<dbReference type="RefSeq" id="XP_040698732.1">
    <property type="nucleotide sequence ID" value="XM_040840724.1"/>
</dbReference>
<feature type="compositionally biased region" description="Low complexity" evidence="1">
    <location>
        <begin position="45"/>
        <end position="55"/>
    </location>
</feature>
<feature type="non-terminal residue" evidence="2">
    <location>
        <position position="1"/>
    </location>
</feature>
<dbReference type="GeneID" id="63756797"/>
<dbReference type="EMBL" id="KV878593">
    <property type="protein sequence ID" value="OJJ54926.1"/>
    <property type="molecule type" value="Genomic_DNA"/>
</dbReference>
<evidence type="ECO:0000256" key="1">
    <source>
        <dbReference type="SAM" id="MobiDB-lite"/>
    </source>
</evidence>
<feature type="region of interest" description="Disordered" evidence="1">
    <location>
        <begin position="37"/>
        <end position="124"/>
    </location>
</feature>
<reference evidence="3" key="1">
    <citation type="journal article" date="2017" name="Genome Biol.">
        <title>Comparative genomics reveals high biological diversity and specific adaptations in the industrially and medically important fungal genus Aspergillus.</title>
        <authorList>
            <person name="de Vries R.P."/>
            <person name="Riley R."/>
            <person name="Wiebenga A."/>
            <person name="Aguilar-Osorio G."/>
            <person name="Amillis S."/>
            <person name="Uchima C.A."/>
            <person name="Anderluh G."/>
            <person name="Asadollahi M."/>
            <person name="Askin M."/>
            <person name="Barry K."/>
            <person name="Battaglia E."/>
            <person name="Bayram O."/>
            <person name="Benocci T."/>
            <person name="Braus-Stromeyer S.A."/>
            <person name="Caldana C."/>
            <person name="Canovas D."/>
            <person name="Cerqueira G.C."/>
            <person name="Chen F."/>
            <person name="Chen W."/>
            <person name="Choi C."/>
            <person name="Clum A."/>
            <person name="Dos Santos R.A."/>
            <person name="Damasio A.R."/>
            <person name="Diallinas G."/>
            <person name="Emri T."/>
            <person name="Fekete E."/>
            <person name="Flipphi M."/>
            <person name="Freyberg S."/>
            <person name="Gallo A."/>
            <person name="Gournas C."/>
            <person name="Habgood R."/>
            <person name="Hainaut M."/>
            <person name="Harispe M.L."/>
            <person name="Henrissat B."/>
            <person name="Hilden K.S."/>
            <person name="Hope R."/>
            <person name="Hossain A."/>
            <person name="Karabika E."/>
            <person name="Karaffa L."/>
            <person name="Karanyi Z."/>
            <person name="Krasevec N."/>
            <person name="Kuo A."/>
            <person name="Kusch H."/>
            <person name="LaButti K."/>
            <person name="Lagendijk E.L."/>
            <person name="Lapidus A."/>
            <person name="Levasseur A."/>
            <person name="Lindquist E."/>
            <person name="Lipzen A."/>
            <person name="Logrieco A.F."/>
            <person name="MacCabe A."/>
            <person name="Maekelae M.R."/>
            <person name="Malavazi I."/>
            <person name="Melin P."/>
            <person name="Meyer V."/>
            <person name="Mielnichuk N."/>
            <person name="Miskei M."/>
            <person name="Molnar A.P."/>
            <person name="Mule G."/>
            <person name="Ngan C.Y."/>
            <person name="Orejas M."/>
            <person name="Orosz E."/>
            <person name="Ouedraogo J.P."/>
            <person name="Overkamp K.M."/>
            <person name="Park H.-S."/>
            <person name="Perrone G."/>
            <person name="Piumi F."/>
            <person name="Punt P.J."/>
            <person name="Ram A.F."/>
            <person name="Ramon A."/>
            <person name="Rauscher S."/>
            <person name="Record E."/>
            <person name="Riano-Pachon D.M."/>
            <person name="Robert V."/>
            <person name="Roehrig J."/>
            <person name="Ruller R."/>
            <person name="Salamov A."/>
            <person name="Salih N.S."/>
            <person name="Samson R.A."/>
            <person name="Sandor E."/>
            <person name="Sanguinetti M."/>
            <person name="Schuetze T."/>
            <person name="Sepcic K."/>
            <person name="Shelest E."/>
            <person name="Sherlock G."/>
            <person name="Sophianopoulou V."/>
            <person name="Squina F.M."/>
            <person name="Sun H."/>
            <person name="Susca A."/>
            <person name="Todd R.B."/>
            <person name="Tsang A."/>
            <person name="Unkles S.E."/>
            <person name="van de Wiele N."/>
            <person name="van Rossen-Uffink D."/>
            <person name="Oliveira J.V."/>
            <person name="Vesth T.C."/>
            <person name="Visser J."/>
            <person name="Yu J.-H."/>
            <person name="Zhou M."/>
            <person name="Andersen M.R."/>
            <person name="Archer D.B."/>
            <person name="Baker S.E."/>
            <person name="Benoit I."/>
            <person name="Brakhage A.A."/>
            <person name="Braus G.H."/>
            <person name="Fischer R."/>
            <person name="Frisvad J.C."/>
            <person name="Goldman G.H."/>
            <person name="Houbraken J."/>
            <person name="Oakley B."/>
            <person name="Pocsi I."/>
            <person name="Scazzocchio C."/>
            <person name="Seiboth B."/>
            <person name="vanKuyk P.A."/>
            <person name="Wortman J."/>
            <person name="Dyer P.S."/>
            <person name="Grigoriev I.V."/>
        </authorList>
    </citation>
    <scope>NUCLEOTIDE SEQUENCE [LARGE SCALE GENOMIC DNA]</scope>
    <source>
        <strain evidence="3">CBS 593.65</strain>
    </source>
</reference>
<dbReference type="Proteomes" id="UP000184356">
    <property type="component" value="Unassembled WGS sequence"/>
</dbReference>
<gene>
    <name evidence="2" type="ORF">ASPSYDRAFT_135435</name>
</gene>
<accession>A0A1L9T664</accession>
<dbReference type="STRING" id="1036612.A0A1L9T664"/>
<dbReference type="AlphaFoldDB" id="A0A1L9T664"/>
<protein>
    <submittedName>
        <fullName evidence="2">Uncharacterized protein</fullName>
    </submittedName>
</protein>